<evidence type="ECO:0000256" key="2">
    <source>
        <dbReference type="ARBA" id="ARBA00004613"/>
    </source>
</evidence>
<evidence type="ECO:0000256" key="3">
    <source>
        <dbReference type="ARBA" id="ARBA00022525"/>
    </source>
</evidence>
<name>A0ABR2XFA1_9PEZI</name>
<evidence type="ECO:0000256" key="8">
    <source>
        <dbReference type="ARBA" id="ARBA00023277"/>
    </source>
</evidence>
<evidence type="ECO:0000256" key="13">
    <source>
        <dbReference type="SAM" id="MobiDB-lite"/>
    </source>
</evidence>
<keyword evidence="6" id="KW-0186">Copper</keyword>
<dbReference type="PANTHER" id="PTHR33353:SF17">
    <property type="entry name" value="ENDO-BETA-1,4-GLUCANASE D"/>
    <property type="match status" value="1"/>
</dbReference>
<dbReference type="PANTHER" id="PTHR33353">
    <property type="entry name" value="PUTATIVE (AFU_ORTHOLOGUE AFUA_1G12560)-RELATED"/>
    <property type="match status" value="1"/>
</dbReference>
<comment type="subcellular location">
    <subcellularLocation>
        <location evidence="2">Secreted</location>
    </subcellularLocation>
</comment>
<keyword evidence="9" id="KW-0624">Polysaccharide degradation</keyword>
<evidence type="ECO:0000256" key="6">
    <source>
        <dbReference type="ARBA" id="ARBA00023008"/>
    </source>
</evidence>
<keyword evidence="7" id="KW-1015">Disulfide bond</keyword>
<evidence type="ECO:0000313" key="15">
    <source>
        <dbReference type="EMBL" id="KAK9772478.1"/>
    </source>
</evidence>
<proteinExistence type="inferred from homology"/>
<evidence type="ECO:0000256" key="1">
    <source>
        <dbReference type="ARBA" id="ARBA00001973"/>
    </source>
</evidence>
<gene>
    <name evidence="15" type="ORF">SCAR479_10851</name>
</gene>
<evidence type="ECO:0000256" key="12">
    <source>
        <dbReference type="ARBA" id="ARBA00047174"/>
    </source>
</evidence>
<dbReference type="Proteomes" id="UP001465668">
    <property type="component" value="Unassembled WGS sequence"/>
</dbReference>
<reference evidence="15 16" key="1">
    <citation type="submission" date="2024-02" db="EMBL/GenBank/DDBJ databases">
        <title>First draft genome assembly of two strains of Seiridium cardinale.</title>
        <authorList>
            <person name="Emiliani G."/>
            <person name="Scali E."/>
        </authorList>
    </citation>
    <scope>NUCLEOTIDE SEQUENCE [LARGE SCALE GENOMIC DNA]</scope>
    <source>
        <strain evidence="15 16">BM-138-000479</strain>
    </source>
</reference>
<comment type="cofactor">
    <cofactor evidence="1">
        <name>Cu(2+)</name>
        <dbReference type="ChEBI" id="CHEBI:29036"/>
    </cofactor>
</comment>
<keyword evidence="16" id="KW-1185">Reference proteome</keyword>
<dbReference type="Gene3D" id="2.70.50.70">
    <property type="match status" value="1"/>
</dbReference>
<feature type="compositionally biased region" description="Low complexity" evidence="13">
    <location>
        <begin position="301"/>
        <end position="324"/>
    </location>
</feature>
<dbReference type="InterPro" id="IPR005103">
    <property type="entry name" value="AA9_LPMO"/>
</dbReference>
<evidence type="ECO:0000256" key="11">
    <source>
        <dbReference type="ARBA" id="ARBA00045077"/>
    </source>
</evidence>
<feature type="compositionally biased region" description="Basic residues" evidence="13">
    <location>
        <begin position="327"/>
        <end position="343"/>
    </location>
</feature>
<organism evidence="15 16">
    <name type="scientific">Seiridium cardinale</name>
    <dbReference type="NCBI Taxonomy" id="138064"/>
    <lineage>
        <taxon>Eukaryota</taxon>
        <taxon>Fungi</taxon>
        <taxon>Dikarya</taxon>
        <taxon>Ascomycota</taxon>
        <taxon>Pezizomycotina</taxon>
        <taxon>Sordariomycetes</taxon>
        <taxon>Xylariomycetidae</taxon>
        <taxon>Amphisphaeriales</taxon>
        <taxon>Sporocadaceae</taxon>
        <taxon>Seiridium</taxon>
    </lineage>
</organism>
<comment type="caution">
    <text evidence="15">The sequence shown here is derived from an EMBL/GenBank/DDBJ whole genome shotgun (WGS) entry which is preliminary data.</text>
</comment>
<keyword evidence="8" id="KW-0119">Carbohydrate metabolism</keyword>
<evidence type="ECO:0000256" key="9">
    <source>
        <dbReference type="ARBA" id="ARBA00023326"/>
    </source>
</evidence>
<comment type="similarity">
    <text evidence="10">Belongs to the polysaccharide monooxygenase AA9 family.</text>
</comment>
<evidence type="ECO:0000256" key="10">
    <source>
        <dbReference type="ARBA" id="ARBA00044502"/>
    </source>
</evidence>
<evidence type="ECO:0000256" key="5">
    <source>
        <dbReference type="ARBA" id="ARBA00023001"/>
    </source>
</evidence>
<keyword evidence="3" id="KW-0964">Secreted</keyword>
<evidence type="ECO:0000259" key="14">
    <source>
        <dbReference type="Pfam" id="PF03443"/>
    </source>
</evidence>
<keyword evidence="5" id="KW-0136">Cellulose degradation</keyword>
<keyword evidence="4" id="KW-0732">Signal</keyword>
<dbReference type="EMBL" id="JARVKM010000061">
    <property type="protein sequence ID" value="KAK9772478.1"/>
    <property type="molecule type" value="Genomic_DNA"/>
</dbReference>
<dbReference type="CDD" id="cd21175">
    <property type="entry name" value="LPMO_AA9"/>
    <property type="match status" value="1"/>
</dbReference>
<feature type="domain" description="Auxiliary Activity family 9 catalytic" evidence="14">
    <location>
        <begin position="18"/>
        <end position="226"/>
    </location>
</feature>
<sequence>MRYSGVATLAFASGVAAHTRMYSVWVNGEDQGDGRGVYIRSPPTNDPVKDLTSTSIACNAAGSTAVTDFVSVAAGDSLSFEWYHETRNDEIIASSHLGPIITYIAPYTDGMDGTGSIWTKINEEGYDATSDKWAVDNLISNAGKKDFTVPSGLAAGQYMFRQEIIALHEADTSYEADSARGAQFYPSCVQVEVTGSGAASPSEDYALPGGYTEDDAGIVFNLYGSYTSYPIPGPEVWDGSSSGSATSSVAAAATSTTAAATSAAATTSAAAVTSSTQAAATTSAAITSAAAPTQTTLATSIKASTSSAAAAPTSSAPAASGKPSCNKSKKRHAKKHAARSVRH</sequence>
<dbReference type="InterPro" id="IPR049892">
    <property type="entry name" value="AA9"/>
</dbReference>
<evidence type="ECO:0000256" key="4">
    <source>
        <dbReference type="ARBA" id="ARBA00022729"/>
    </source>
</evidence>
<comment type="catalytic activity">
    <reaction evidence="11">
        <text>[(1-&gt;4)-beta-D-glucosyl]n+m + reduced acceptor + O2 = 4-dehydro-beta-D-glucosyl-[(1-&gt;4)-beta-D-glucosyl]n-1 + [(1-&gt;4)-beta-D-glucosyl]m + acceptor + H2O.</text>
        <dbReference type="EC" id="1.14.99.56"/>
    </reaction>
</comment>
<dbReference type="EC" id="1.14.99.56" evidence="12"/>
<protein>
    <recommendedName>
        <fullName evidence="12">lytic cellulose monooxygenase (C4-dehydrogenating)</fullName>
        <ecNumber evidence="12">1.14.99.56</ecNumber>
    </recommendedName>
</protein>
<feature type="region of interest" description="Disordered" evidence="13">
    <location>
        <begin position="301"/>
        <end position="343"/>
    </location>
</feature>
<accession>A0ABR2XFA1</accession>
<dbReference type="Pfam" id="PF03443">
    <property type="entry name" value="AA9"/>
    <property type="match status" value="1"/>
</dbReference>
<evidence type="ECO:0000256" key="7">
    <source>
        <dbReference type="ARBA" id="ARBA00023157"/>
    </source>
</evidence>
<evidence type="ECO:0000313" key="16">
    <source>
        <dbReference type="Proteomes" id="UP001465668"/>
    </source>
</evidence>